<feature type="chain" id="PRO_5032642657" evidence="8">
    <location>
        <begin position="23"/>
        <end position="482"/>
    </location>
</feature>
<evidence type="ECO:0000256" key="5">
    <source>
        <dbReference type="ARBA" id="ARBA00022692"/>
    </source>
</evidence>
<dbReference type="GO" id="GO:0009279">
    <property type="term" value="C:cell outer membrane"/>
    <property type="evidence" value="ECO:0007669"/>
    <property type="project" value="UniProtKB-SubCell"/>
</dbReference>
<dbReference type="InterPro" id="IPR051906">
    <property type="entry name" value="TolC-like"/>
</dbReference>
<gene>
    <name evidence="9" type="ORF">FX988_02966</name>
</gene>
<dbReference type="Proteomes" id="UP000464524">
    <property type="component" value="Chromosome"/>
</dbReference>
<evidence type="ECO:0000256" key="7">
    <source>
        <dbReference type="ARBA" id="ARBA00023237"/>
    </source>
</evidence>
<dbReference type="PANTHER" id="PTHR30026">
    <property type="entry name" value="OUTER MEMBRANE PROTEIN TOLC"/>
    <property type="match status" value="1"/>
</dbReference>
<dbReference type="Pfam" id="PF02321">
    <property type="entry name" value="OEP"/>
    <property type="match status" value="1"/>
</dbReference>
<dbReference type="PANTHER" id="PTHR30026:SF21">
    <property type="entry name" value="SLR1270 PROTEIN"/>
    <property type="match status" value="1"/>
</dbReference>
<keyword evidence="4" id="KW-1134">Transmembrane beta strand</keyword>
<keyword evidence="8" id="KW-0732">Signal</keyword>
<evidence type="ECO:0000256" key="2">
    <source>
        <dbReference type="ARBA" id="ARBA00007613"/>
    </source>
</evidence>
<accession>A0A857JMY2</accession>
<name>A0A857JMY2_9ALTE</name>
<keyword evidence="10" id="KW-1185">Reference proteome</keyword>
<dbReference type="GO" id="GO:0015562">
    <property type="term" value="F:efflux transmembrane transporter activity"/>
    <property type="evidence" value="ECO:0007669"/>
    <property type="project" value="InterPro"/>
</dbReference>
<dbReference type="GO" id="GO:0015288">
    <property type="term" value="F:porin activity"/>
    <property type="evidence" value="ECO:0007669"/>
    <property type="project" value="TreeGrafter"/>
</dbReference>
<dbReference type="OrthoDB" id="581172at2"/>
<comment type="similarity">
    <text evidence="2">Belongs to the outer membrane factor (OMF) (TC 1.B.17) family.</text>
</comment>
<evidence type="ECO:0000256" key="3">
    <source>
        <dbReference type="ARBA" id="ARBA00022448"/>
    </source>
</evidence>
<dbReference type="InterPro" id="IPR003423">
    <property type="entry name" value="OMP_efflux"/>
</dbReference>
<keyword evidence="3" id="KW-0813">Transport</keyword>
<evidence type="ECO:0000256" key="8">
    <source>
        <dbReference type="SAM" id="SignalP"/>
    </source>
</evidence>
<protein>
    <submittedName>
        <fullName evidence="9">Uncharacterized protein</fullName>
    </submittedName>
</protein>
<dbReference type="Gene3D" id="1.20.1600.10">
    <property type="entry name" value="Outer membrane efflux proteins (OEP)"/>
    <property type="match status" value="1"/>
</dbReference>
<dbReference type="KEGG" id="pmes:FX988_02966"/>
<comment type="subcellular location">
    <subcellularLocation>
        <location evidence="1">Cell outer membrane</location>
    </subcellularLocation>
</comment>
<keyword evidence="7" id="KW-0998">Cell outer membrane</keyword>
<dbReference type="EMBL" id="CP047656">
    <property type="protein sequence ID" value="QHJ12708.1"/>
    <property type="molecule type" value="Genomic_DNA"/>
</dbReference>
<keyword evidence="5" id="KW-0812">Transmembrane</keyword>
<reference evidence="9 10" key="1">
    <citation type="submission" date="2019-12" db="EMBL/GenBank/DDBJ databases">
        <title>Genome sequencing and assembly of endphytes of Porphyra tenera.</title>
        <authorList>
            <person name="Park J.M."/>
            <person name="Shin R."/>
            <person name="Jo S.H."/>
        </authorList>
    </citation>
    <scope>NUCLEOTIDE SEQUENCE [LARGE SCALE GENOMIC DNA]</scope>
    <source>
        <strain evidence="9 10">GPM4</strain>
    </source>
</reference>
<evidence type="ECO:0000313" key="10">
    <source>
        <dbReference type="Proteomes" id="UP000464524"/>
    </source>
</evidence>
<organism evidence="9 10">
    <name type="scientific">Paraglaciecola mesophila</name>
    <dbReference type="NCBI Taxonomy" id="197222"/>
    <lineage>
        <taxon>Bacteria</taxon>
        <taxon>Pseudomonadati</taxon>
        <taxon>Pseudomonadota</taxon>
        <taxon>Gammaproteobacteria</taxon>
        <taxon>Alteromonadales</taxon>
        <taxon>Alteromonadaceae</taxon>
        <taxon>Paraglaciecola</taxon>
    </lineage>
</organism>
<evidence type="ECO:0000313" key="9">
    <source>
        <dbReference type="EMBL" id="QHJ12708.1"/>
    </source>
</evidence>
<feature type="signal peptide" evidence="8">
    <location>
        <begin position="1"/>
        <end position="22"/>
    </location>
</feature>
<evidence type="ECO:0000256" key="1">
    <source>
        <dbReference type="ARBA" id="ARBA00004442"/>
    </source>
</evidence>
<evidence type="ECO:0000256" key="4">
    <source>
        <dbReference type="ARBA" id="ARBA00022452"/>
    </source>
</evidence>
<evidence type="ECO:0000256" key="6">
    <source>
        <dbReference type="ARBA" id="ARBA00023136"/>
    </source>
</evidence>
<sequence length="482" mass="54249">MRHALISSLLIVTLGLCKPSAAFTLHDYLSLVANNHPEILAIDATTGQYQADIQYADGAYDAKLEHNSFSRVAGYYDGLQAAQKFSKPIEAYNAEIFSEYRISDGDFPVYEQEYETLSGGEASVGVKMSLLQGRETDKKRTAMASARLKYKMWNEEAKLAQSEFYYSAILAYLDWAEAVSYYQKIEQLVTVSLSRQAGIKTRVAEGDIAEIELLEFETRLLERQSALLAAERKVQGNLQKLRYYTHGSRLPQDQALQPNSASQISWPLSFSEAIQTTGLTNHPALAAKAHEMQVLKQKMRLAEVALLPKLDIEAKLARDIGSGPTSLQDTEAKIGLYFSVPFERTQAKAKKSRTQFEIHALEQKTNALQQSIDAKLQERHVNLSYAKRLHKMQEQQVVLSRKLFEQEQRQFEFGSSDFFMLNNREADAFQAELKALTARINVFREALAILKINAVLDHVFIQKTLSANALNNANQTLFGAMP</sequence>
<dbReference type="AlphaFoldDB" id="A0A857JMY2"/>
<dbReference type="GO" id="GO:1990281">
    <property type="term" value="C:efflux pump complex"/>
    <property type="evidence" value="ECO:0007669"/>
    <property type="project" value="TreeGrafter"/>
</dbReference>
<keyword evidence="6" id="KW-0472">Membrane</keyword>
<dbReference type="SUPFAM" id="SSF56954">
    <property type="entry name" value="Outer membrane efflux proteins (OEP)"/>
    <property type="match status" value="1"/>
</dbReference>
<dbReference type="RefSeq" id="WP_160180890.1">
    <property type="nucleotide sequence ID" value="NZ_CP047656.1"/>
</dbReference>
<proteinExistence type="inferred from homology"/>